<name>A0ABV6QR06_9ACTN</name>
<dbReference type="Proteomes" id="UP001589890">
    <property type="component" value="Unassembled WGS sequence"/>
</dbReference>
<sequence>MSDARHMLGGNRDLGTYKPEQGLQPVHTAVPPTDCLNGCTRPTEHGREPIQVEPPALICPACRKRLNTWLQQIPDTYTLLPLVVEHGTVTSNPETAHTKRPDPPAPMRLEVIDMLERRPGRGVLGLIHGWAQLVRDERHLTVPCRCRHDPETHHDTTQPACTVAHCDCTEYRSVAATVTSECALLTQHAGWITTQPWVSDLYTELKPLVRHLQDAVGDYRPAPLGMCVRLVARPGVPVDVLCGGTLYRDQTGHGVHCTSCGDRQDVDMLRRLGLKVGIIHEEAS</sequence>
<organism evidence="2 3">
    <name type="scientific">Kribbella deserti</name>
    <dbReference type="NCBI Taxonomy" id="1926257"/>
    <lineage>
        <taxon>Bacteria</taxon>
        <taxon>Bacillati</taxon>
        <taxon>Actinomycetota</taxon>
        <taxon>Actinomycetes</taxon>
        <taxon>Propionibacteriales</taxon>
        <taxon>Kribbellaceae</taxon>
        <taxon>Kribbella</taxon>
    </lineage>
</organism>
<dbReference type="EMBL" id="JBHLTC010000022">
    <property type="protein sequence ID" value="MFC0626162.1"/>
    <property type="molecule type" value="Genomic_DNA"/>
</dbReference>
<dbReference type="RefSeq" id="WP_380049332.1">
    <property type="nucleotide sequence ID" value="NZ_JBHLTC010000022.1"/>
</dbReference>
<reference evidence="2 3" key="1">
    <citation type="submission" date="2024-09" db="EMBL/GenBank/DDBJ databases">
        <authorList>
            <person name="Sun Q."/>
            <person name="Mori K."/>
        </authorList>
    </citation>
    <scope>NUCLEOTIDE SEQUENCE [LARGE SCALE GENOMIC DNA]</scope>
    <source>
        <strain evidence="2 3">CGMCC 1.15906</strain>
    </source>
</reference>
<evidence type="ECO:0000313" key="3">
    <source>
        <dbReference type="Proteomes" id="UP001589890"/>
    </source>
</evidence>
<proteinExistence type="predicted"/>
<feature type="region of interest" description="Disordered" evidence="1">
    <location>
        <begin position="1"/>
        <end position="29"/>
    </location>
</feature>
<comment type="caution">
    <text evidence="2">The sequence shown here is derived from an EMBL/GenBank/DDBJ whole genome shotgun (WGS) entry which is preliminary data.</text>
</comment>
<protein>
    <submittedName>
        <fullName evidence="2">Uncharacterized protein</fullName>
    </submittedName>
</protein>
<evidence type="ECO:0000256" key="1">
    <source>
        <dbReference type="SAM" id="MobiDB-lite"/>
    </source>
</evidence>
<keyword evidence="3" id="KW-1185">Reference proteome</keyword>
<gene>
    <name evidence="2" type="ORF">ACFFGN_18940</name>
</gene>
<accession>A0ABV6QR06</accession>
<evidence type="ECO:0000313" key="2">
    <source>
        <dbReference type="EMBL" id="MFC0626162.1"/>
    </source>
</evidence>